<dbReference type="SUPFAM" id="SSF52540">
    <property type="entry name" value="P-loop containing nucleoside triphosphate hydrolases"/>
    <property type="match status" value="1"/>
</dbReference>
<evidence type="ECO:0000259" key="2">
    <source>
        <dbReference type="Pfam" id="PF13635"/>
    </source>
</evidence>
<dbReference type="InterPro" id="IPR041682">
    <property type="entry name" value="AAA_14"/>
</dbReference>
<dbReference type="PANTHER" id="PTHR33295:SF18">
    <property type="entry name" value="AAA+ ATPASE DOMAIN-CONTAINING PROTEIN"/>
    <property type="match status" value="1"/>
</dbReference>
<evidence type="ECO:0000313" key="3">
    <source>
        <dbReference type="EMBL" id="EOD42656.1"/>
    </source>
</evidence>
<dbReference type="Pfam" id="PF13173">
    <property type="entry name" value="AAA_14"/>
    <property type="match status" value="1"/>
</dbReference>
<comment type="caution">
    <text evidence="3">The sequence shown here is derived from an EMBL/GenBank/DDBJ whole genome shotgun (WGS) entry which is preliminary data.</text>
</comment>
<feature type="domain" description="AAA" evidence="1">
    <location>
        <begin position="19"/>
        <end position="151"/>
    </location>
</feature>
<dbReference type="Pfam" id="PF13635">
    <property type="entry name" value="DUF4143"/>
    <property type="match status" value="1"/>
</dbReference>
<dbReference type="Proteomes" id="UP000053279">
    <property type="component" value="Unassembled WGS sequence"/>
</dbReference>
<evidence type="ECO:0000313" key="4">
    <source>
        <dbReference type="Proteomes" id="UP000053279"/>
    </source>
</evidence>
<feature type="domain" description="DUF4143" evidence="2">
    <location>
        <begin position="230"/>
        <end position="378"/>
    </location>
</feature>
<sequence length="428" mass="51262">MEYIPRVLLNEIIEYIDRREIIAIKGPRQSGKTTLLKMLKDFLINKKNIDEDHIIYITFEDNEILYKFSENPKDFIRKYITDNKRYYFLIDEAQYCKDLGKKLKLIYDLFENIKIIITGSSSLELKNETAKYLVGRLLEFELYPINFYEFLLYKDQKIAKIYREWNEKILNLLINNSDFEIKKDVDIYINDLLKYLNEYIKFGGYPAIVKAKSEKEKIFLLKNLINTYLDRDIVSFLNIRDIIKFRRLITALSSLNGSLINITQLANEVNSYFKEIIDLLDILEQTYIIRRIRPFHKNLVTELKKENKIYFVDTGLRNYLINNFNDIEIRNDSGTLIENFILNELYQYGKINFWRTKNKAEVDFIFEGKEIIPIEVKFSTIKKNILTKSLYSFIKNYNSKFSIIVTKNYWGERIINGNKIKYIPLVYF</sequence>
<protein>
    <submittedName>
        <fullName evidence="3">Putative ATPase (AAA+ superfamily)</fullName>
    </submittedName>
</protein>
<dbReference type="PANTHER" id="PTHR33295">
    <property type="entry name" value="ATPASE"/>
    <property type="match status" value="1"/>
</dbReference>
<dbReference type="Gene3D" id="3.40.50.300">
    <property type="entry name" value="P-loop containing nucleotide triphosphate hydrolases"/>
    <property type="match status" value="1"/>
</dbReference>
<reference evidence="3 4" key="1">
    <citation type="submission" date="2013-02" db="EMBL/GenBank/DDBJ databases">
        <title>Insights into archaeal evolution and symbiosis from the genomes of a Nanoarchaeon and its crenarchaeal host from Yellowstone National Park.</title>
        <authorList>
            <person name="Podar M."/>
            <person name="Makarova K.S."/>
            <person name="Graham D.E."/>
            <person name="Wolf Y.I."/>
            <person name="Koonin E.V."/>
            <person name="Reysenbach A.-L."/>
        </authorList>
    </citation>
    <scope>NUCLEOTIDE SEQUENCE [LARGE SCALE GENOMIC DNA]</scope>
</reference>
<proteinExistence type="predicted"/>
<dbReference type="InterPro" id="IPR027417">
    <property type="entry name" value="P-loop_NTPase"/>
</dbReference>
<keyword evidence="4" id="KW-1185">Reference proteome</keyword>
<dbReference type="AlphaFoldDB" id="R1G3F5"/>
<gene>
    <name evidence="3" type="ORF">Nst1_388</name>
</gene>
<evidence type="ECO:0000259" key="1">
    <source>
        <dbReference type="Pfam" id="PF13173"/>
    </source>
</evidence>
<dbReference type="EMBL" id="APJZ01000002">
    <property type="protein sequence ID" value="EOD42656.1"/>
    <property type="molecule type" value="Genomic_DNA"/>
</dbReference>
<dbReference type="InterPro" id="IPR025420">
    <property type="entry name" value="DUF4143"/>
</dbReference>
<name>R1G3F5_NANST</name>
<accession>R1G3F5</accession>
<organism evidence="3 4">
    <name type="scientific">Nanobsidianus stetteri</name>
    <dbReference type="NCBI Taxonomy" id="1294122"/>
    <lineage>
        <taxon>Archaea</taxon>
        <taxon>Nanobdellota</taxon>
        <taxon>Candidatus Nanoarchaeia</taxon>
        <taxon>Nanoarchaeales</taxon>
        <taxon>Nanopusillaceae</taxon>
        <taxon>Candidatus Nanobsidianus</taxon>
    </lineage>
</organism>